<evidence type="ECO:0000256" key="1">
    <source>
        <dbReference type="ARBA" id="ARBA00004409"/>
    </source>
</evidence>
<dbReference type="Pfam" id="PF05739">
    <property type="entry name" value="SNARE"/>
    <property type="match status" value="1"/>
</dbReference>
<keyword evidence="4" id="KW-0812">Transmembrane</keyword>
<dbReference type="InterPro" id="IPR010989">
    <property type="entry name" value="SNARE"/>
</dbReference>
<dbReference type="SMART" id="SM00397">
    <property type="entry name" value="t_SNARE"/>
    <property type="match status" value="1"/>
</dbReference>
<evidence type="ECO:0000256" key="4">
    <source>
        <dbReference type="ARBA" id="ARBA00022692"/>
    </source>
</evidence>
<dbReference type="GO" id="GO:0000149">
    <property type="term" value="F:SNARE binding"/>
    <property type="evidence" value="ECO:0007669"/>
    <property type="project" value="TreeGrafter"/>
</dbReference>
<evidence type="ECO:0000256" key="5">
    <source>
        <dbReference type="ARBA" id="ARBA00022927"/>
    </source>
</evidence>
<dbReference type="PANTHER" id="PTHR19957:SF83">
    <property type="entry name" value="SYNTAXIN-16"/>
    <property type="match status" value="1"/>
</dbReference>
<dbReference type="Gene3D" id="1.20.58.70">
    <property type="match status" value="1"/>
</dbReference>
<gene>
    <name evidence="12" type="ORF">TM35_000083920</name>
</gene>
<proteinExistence type="inferred from homology"/>
<dbReference type="GO" id="GO:0000139">
    <property type="term" value="C:Golgi membrane"/>
    <property type="evidence" value="ECO:0007669"/>
    <property type="project" value="UniProtKB-SubCell"/>
</dbReference>
<comment type="caution">
    <text evidence="12">The sequence shown here is derived from an EMBL/GenBank/DDBJ whole genome shotgun (WGS) entry which is preliminary data.</text>
</comment>
<dbReference type="STRING" id="67003.A0A1X0P0Y0"/>
<keyword evidence="8 10" id="KW-0175">Coiled coil</keyword>
<sequence>MSQAPHLFTRDKLEEFLSLRRAAQYQAEWLGESKQQRDVNNTNTTITTTSNGVGDINRQSTPPWIRALNHFIELESRIHLKMERLHEQQRTFLQPKFLSDEEEAAQQQQIEENAQDIQKLLRELERMILSGMRPQDPNNEDERMASENAKKHLSARLSEIIQTFRGGQELYAAQRKRCEEKSRRYQQIGSHEIHEQLQKEEKIAQYLELGYAQADIEELLAEEAKQQEVSREIQDILKSITELHEMFKELGTMVVEQGSVLDRIDYNVQQTHTSVKKSVDVLKKAKESQNSCRLM</sequence>
<evidence type="ECO:0000256" key="2">
    <source>
        <dbReference type="ARBA" id="ARBA00009063"/>
    </source>
</evidence>
<dbReference type="GeneID" id="39984037"/>
<keyword evidence="9" id="KW-0472">Membrane</keyword>
<evidence type="ECO:0000256" key="3">
    <source>
        <dbReference type="ARBA" id="ARBA00022448"/>
    </source>
</evidence>
<dbReference type="PANTHER" id="PTHR19957">
    <property type="entry name" value="SYNTAXIN"/>
    <property type="match status" value="1"/>
</dbReference>
<evidence type="ECO:0000256" key="6">
    <source>
        <dbReference type="ARBA" id="ARBA00022989"/>
    </source>
</evidence>
<dbReference type="AlphaFoldDB" id="A0A1X0P0Y0"/>
<dbReference type="EMBL" id="NBCO01000008">
    <property type="protein sequence ID" value="ORC90594.1"/>
    <property type="molecule type" value="Genomic_DNA"/>
</dbReference>
<feature type="domain" description="T-SNARE coiled-coil homology" evidence="11">
    <location>
        <begin position="223"/>
        <end position="285"/>
    </location>
</feature>
<keyword evidence="7" id="KW-0333">Golgi apparatus</keyword>
<protein>
    <submittedName>
        <fullName evidence="12">Putative vesicle-associated membrane protein, putative,syntaxin-like protein</fullName>
    </submittedName>
</protein>
<evidence type="ECO:0000313" key="13">
    <source>
        <dbReference type="Proteomes" id="UP000192257"/>
    </source>
</evidence>
<dbReference type="PROSITE" id="PS50192">
    <property type="entry name" value="T_SNARE"/>
    <property type="match status" value="1"/>
</dbReference>
<dbReference type="GO" id="GO:0006906">
    <property type="term" value="P:vesicle fusion"/>
    <property type="evidence" value="ECO:0007669"/>
    <property type="project" value="TreeGrafter"/>
</dbReference>
<dbReference type="GO" id="GO:0031201">
    <property type="term" value="C:SNARE complex"/>
    <property type="evidence" value="ECO:0007669"/>
    <property type="project" value="TreeGrafter"/>
</dbReference>
<evidence type="ECO:0000259" key="11">
    <source>
        <dbReference type="PROSITE" id="PS50192"/>
    </source>
</evidence>
<keyword evidence="3" id="KW-0813">Transport</keyword>
<evidence type="ECO:0000256" key="10">
    <source>
        <dbReference type="SAM" id="Coils"/>
    </source>
</evidence>
<dbReference type="InterPro" id="IPR045242">
    <property type="entry name" value="Syntaxin"/>
</dbReference>
<dbReference type="GO" id="GO:0006886">
    <property type="term" value="P:intracellular protein transport"/>
    <property type="evidence" value="ECO:0007669"/>
    <property type="project" value="TreeGrafter"/>
</dbReference>
<dbReference type="InterPro" id="IPR000727">
    <property type="entry name" value="T_SNARE_dom"/>
</dbReference>
<dbReference type="GO" id="GO:0048278">
    <property type="term" value="P:vesicle docking"/>
    <property type="evidence" value="ECO:0007669"/>
    <property type="project" value="TreeGrafter"/>
</dbReference>
<dbReference type="VEuPathDB" id="TriTrypDB:TM35_000083920"/>
<dbReference type="RefSeq" id="XP_028884660.1">
    <property type="nucleotide sequence ID" value="XM_029024257.1"/>
</dbReference>
<feature type="coiled-coil region" evidence="10">
    <location>
        <begin position="103"/>
        <end position="130"/>
    </location>
</feature>
<evidence type="ECO:0000256" key="9">
    <source>
        <dbReference type="ARBA" id="ARBA00023136"/>
    </source>
</evidence>
<accession>A0A1X0P0Y0</accession>
<comment type="subcellular location">
    <subcellularLocation>
        <location evidence="1">Golgi apparatus membrane</location>
        <topology evidence="1">Single-pass type IV membrane protein</topology>
    </subcellularLocation>
</comment>
<dbReference type="SUPFAM" id="SSF47661">
    <property type="entry name" value="t-snare proteins"/>
    <property type="match status" value="1"/>
</dbReference>
<evidence type="ECO:0000313" key="12">
    <source>
        <dbReference type="EMBL" id="ORC90594.1"/>
    </source>
</evidence>
<dbReference type="OrthoDB" id="10251371at2759"/>
<name>A0A1X0P0Y0_9TRYP</name>
<dbReference type="Proteomes" id="UP000192257">
    <property type="component" value="Unassembled WGS sequence"/>
</dbReference>
<keyword evidence="5" id="KW-0653">Protein transport</keyword>
<organism evidence="12 13">
    <name type="scientific">Trypanosoma theileri</name>
    <dbReference type="NCBI Taxonomy" id="67003"/>
    <lineage>
        <taxon>Eukaryota</taxon>
        <taxon>Discoba</taxon>
        <taxon>Euglenozoa</taxon>
        <taxon>Kinetoplastea</taxon>
        <taxon>Metakinetoplastina</taxon>
        <taxon>Trypanosomatida</taxon>
        <taxon>Trypanosomatidae</taxon>
        <taxon>Trypanosoma</taxon>
    </lineage>
</organism>
<dbReference type="GO" id="GO:0005484">
    <property type="term" value="F:SNAP receptor activity"/>
    <property type="evidence" value="ECO:0007669"/>
    <property type="project" value="TreeGrafter"/>
</dbReference>
<comment type="similarity">
    <text evidence="2">Belongs to the syntaxin family.</text>
</comment>
<evidence type="ECO:0000256" key="8">
    <source>
        <dbReference type="ARBA" id="ARBA00023054"/>
    </source>
</evidence>
<evidence type="ECO:0000256" key="7">
    <source>
        <dbReference type="ARBA" id="ARBA00023034"/>
    </source>
</evidence>
<reference evidence="12 13" key="1">
    <citation type="submission" date="2017-03" db="EMBL/GenBank/DDBJ databases">
        <title>An alternative strategy for trypanosome survival in the mammalian bloodstream revealed through genome and transcriptome analysis of the ubiquitous bovine parasite Trypanosoma (Megatrypanum) theileri.</title>
        <authorList>
            <person name="Kelly S."/>
            <person name="Ivens A."/>
            <person name="Mott A."/>
            <person name="O'Neill E."/>
            <person name="Emms D."/>
            <person name="Macleod O."/>
            <person name="Voorheis P."/>
            <person name="Matthews J."/>
            <person name="Matthews K."/>
            <person name="Carrington M."/>
        </authorList>
    </citation>
    <scope>NUCLEOTIDE SEQUENCE [LARGE SCALE GENOMIC DNA]</scope>
    <source>
        <strain evidence="12">Edinburgh</strain>
    </source>
</reference>
<keyword evidence="13" id="KW-1185">Reference proteome</keyword>
<dbReference type="CDD" id="cd15845">
    <property type="entry name" value="SNARE_syntaxin16"/>
    <property type="match status" value="1"/>
</dbReference>
<keyword evidence="6" id="KW-1133">Transmembrane helix</keyword>